<dbReference type="RefSeq" id="XP_022977449.1">
    <property type="nucleotide sequence ID" value="XM_023121681.1"/>
</dbReference>
<feature type="region of interest" description="Disordered" evidence="1">
    <location>
        <begin position="143"/>
        <end position="164"/>
    </location>
</feature>
<evidence type="ECO:0000313" key="5">
    <source>
        <dbReference type="RefSeq" id="XP_022977449.1"/>
    </source>
</evidence>
<keyword evidence="4" id="KW-1185">Reference proteome</keyword>
<dbReference type="OrthoDB" id="409543at2759"/>
<keyword evidence="2" id="KW-0472">Membrane</keyword>
<evidence type="ECO:0000313" key="4">
    <source>
        <dbReference type="Proteomes" id="UP000504608"/>
    </source>
</evidence>
<dbReference type="Pfam" id="PF04572">
    <property type="entry name" value="Gb3_synth"/>
    <property type="match status" value="1"/>
</dbReference>
<evidence type="ECO:0000259" key="3">
    <source>
        <dbReference type="Pfam" id="PF04572"/>
    </source>
</evidence>
<reference evidence="5" key="1">
    <citation type="submission" date="2025-08" db="UniProtKB">
        <authorList>
            <consortium name="RefSeq"/>
        </authorList>
    </citation>
    <scope>IDENTIFICATION</scope>
    <source>
        <tissue evidence="5">Young leaves</tissue>
    </source>
</reference>
<dbReference type="InterPro" id="IPR029044">
    <property type="entry name" value="Nucleotide-diphossugar_trans"/>
</dbReference>
<dbReference type="KEGG" id="cmax:111477792"/>
<dbReference type="InterPro" id="IPR007577">
    <property type="entry name" value="GlycoTrfase_DXD_sugar-bd_CS"/>
</dbReference>
<feature type="transmembrane region" description="Helical" evidence="2">
    <location>
        <begin position="12"/>
        <end position="34"/>
    </location>
</feature>
<proteinExistence type="predicted"/>
<dbReference type="GeneID" id="111477792"/>
<dbReference type="PANTHER" id="PTHR47213">
    <property type="entry name" value="OS07G0567300 PROTEIN"/>
    <property type="match status" value="1"/>
</dbReference>
<dbReference type="InterPro" id="IPR044789">
    <property type="entry name" value="Put_A1-4-GlycosylTfrase_plant"/>
</dbReference>
<dbReference type="PANTHER" id="PTHR47213:SF1">
    <property type="entry name" value="OS07G0567300 PROTEIN"/>
    <property type="match status" value="1"/>
</dbReference>
<organism evidence="4 5">
    <name type="scientific">Cucurbita maxima</name>
    <name type="common">Pumpkin</name>
    <name type="synonym">Winter squash</name>
    <dbReference type="NCBI Taxonomy" id="3661"/>
    <lineage>
        <taxon>Eukaryota</taxon>
        <taxon>Viridiplantae</taxon>
        <taxon>Streptophyta</taxon>
        <taxon>Embryophyta</taxon>
        <taxon>Tracheophyta</taxon>
        <taxon>Spermatophyta</taxon>
        <taxon>Magnoliopsida</taxon>
        <taxon>eudicotyledons</taxon>
        <taxon>Gunneridae</taxon>
        <taxon>Pentapetalae</taxon>
        <taxon>rosids</taxon>
        <taxon>fabids</taxon>
        <taxon>Cucurbitales</taxon>
        <taxon>Cucurbitaceae</taxon>
        <taxon>Cucurbiteae</taxon>
        <taxon>Cucurbita</taxon>
    </lineage>
</organism>
<keyword evidence="2" id="KW-1133">Transmembrane helix</keyword>
<evidence type="ECO:0000256" key="2">
    <source>
        <dbReference type="SAM" id="Phobius"/>
    </source>
</evidence>
<protein>
    <submittedName>
        <fullName evidence="5">Uncharacterized protein At4g19900 isoform X1</fullName>
    </submittedName>
</protein>
<dbReference type="Pfam" id="PF04488">
    <property type="entry name" value="Gly_transf_sug"/>
    <property type="match status" value="1"/>
</dbReference>
<gene>
    <name evidence="5" type="primary">LOC111477792</name>
</gene>
<name>A0A6J1IRE4_CUCMA</name>
<dbReference type="AlphaFoldDB" id="A0A6J1IRE4"/>
<dbReference type="Proteomes" id="UP000504608">
    <property type="component" value="Unplaced"/>
</dbReference>
<sequence length="696" mass="79461">MLRNLQTRRRGPYGAYFCAFAAASLLLFSVSLLYTRLSRSQSHTYSRPMFPKSLGNILVSDSDDDSDVILGTTATDEDKIDELDIVDEDVQSRASGDEELGEDEDQSDQVRVSGFYFDHVSGAIRKVFDNKRSIQDWSDENSGFPVGLGEEDRSKAAFSSDDVPVDEEVRRKSREMTGIEDALLLKVGGRVSPLRDGWGDWFDKKGDFLRRDRMFKSNWEVLNPLNNPILQDPDGLGVAALTRGDRIVQKWWMNEFKKVPFLVYKPSGVTRKVFNTEVENGNVDASINQSGSLNGHTDINVMDNGKEALNEIRTSDEHSGNNLWMMKKVINFDEGSSSRFNGYRTSISRSTKKEKSRDRSAENADVVDEAFFTKGAGSKPRVMPHILTSIYADGKRWGYYPGLHPHLSFSRFMDALFKKNKCDVRVFMVWNSPSWMFGVRHQRGLESVFSHHQNACVVIFSETIELDFFKDNFVKNGYKVAVAMPNLDELLKDTPTHKFASIWFEWKKTKFYSIHYSELVRLAVLYKYGGIYLDSDIVVMKPLSSLQNSVGMEDQLAGSSLNGAIMVFRRHSPFIMECLKEYYSTYDDRSFRWNGAELLTRVAKRFSKEVPTEQFELNVQPSFVFFPIASQNITRYFAAPASAIEKAKQEALLKKILKDSLTFHFWNSLTYSLIPESESLVSRLLEHTCIRCFDVL</sequence>
<evidence type="ECO:0000256" key="1">
    <source>
        <dbReference type="SAM" id="MobiDB-lite"/>
    </source>
</evidence>
<accession>A0A6J1IRE4</accession>
<dbReference type="SUPFAM" id="SSF53448">
    <property type="entry name" value="Nucleotide-diphospho-sugar transferases"/>
    <property type="match status" value="1"/>
</dbReference>
<dbReference type="InterPro" id="IPR007652">
    <property type="entry name" value="A1-4-GlycosylTfrase_dom"/>
</dbReference>
<dbReference type="Gene3D" id="3.90.550.20">
    <property type="match status" value="1"/>
</dbReference>
<feature type="domain" description="Alpha 1,4-glycosyltransferase" evidence="3">
    <location>
        <begin position="568"/>
        <end position="695"/>
    </location>
</feature>
<keyword evidence="2" id="KW-0812">Transmembrane</keyword>